<evidence type="ECO:0000313" key="18">
    <source>
        <dbReference type="EMBL" id="CDS86610.1"/>
    </source>
</evidence>
<dbReference type="InterPro" id="IPR023468">
    <property type="entry name" value="Riboflavin_kinase"/>
</dbReference>
<evidence type="ECO:0000313" key="24">
    <source>
        <dbReference type="Proteomes" id="UP000411588"/>
    </source>
</evidence>
<dbReference type="InterPro" id="IPR002606">
    <property type="entry name" value="Riboflavin_kinase_bac"/>
</dbReference>
<reference evidence="22 24" key="3">
    <citation type="submission" date="2019-02" db="EMBL/GenBank/DDBJ databases">
        <authorList>
            <consortium name="Pathogen Informatics"/>
        </authorList>
    </citation>
    <scope>NUCLEOTIDE SEQUENCE [LARGE SCALE GENOMIC DNA]</scope>
    <source>
        <strain evidence="24">clo34</strain>
        <strain evidence="22">Clo34</strain>
        <strain evidence="21 23">VRECD0157</strain>
    </source>
</reference>
<keyword evidence="4 15" id="KW-0285">Flavoprotein</keyword>
<dbReference type="PANTHER" id="PTHR22749">
    <property type="entry name" value="RIBOFLAVIN KINASE/FMN ADENYLYLTRANSFERASE"/>
    <property type="match status" value="1"/>
</dbReference>
<comment type="catalytic activity">
    <reaction evidence="13 15">
        <text>riboflavin + ATP = FMN + ADP + H(+)</text>
        <dbReference type="Rhea" id="RHEA:14357"/>
        <dbReference type="ChEBI" id="CHEBI:15378"/>
        <dbReference type="ChEBI" id="CHEBI:30616"/>
        <dbReference type="ChEBI" id="CHEBI:57986"/>
        <dbReference type="ChEBI" id="CHEBI:58210"/>
        <dbReference type="ChEBI" id="CHEBI:456216"/>
        <dbReference type="EC" id="2.7.1.26"/>
    </reaction>
</comment>
<dbReference type="GO" id="GO:0003919">
    <property type="term" value="F:FMN adenylyltransferase activity"/>
    <property type="evidence" value="ECO:0007669"/>
    <property type="project" value="UniProtKB-UniRule"/>
</dbReference>
<dbReference type="GO" id="GO:0009398">
    <property type="term" value="P:FMN biosynthetic process"/>
    <property type="evidence" value="ECO:0007669"/>
    <property type="project" value="UniProtKB-UniRule"/>
</dbReference>
<keyword evidence="12" id="KW-0511">Multifunctional enzyme</keyword>
<evidence type="ECO:0000256" key="8">
    <source>
        <dbReference type="ARBA" id="ARBA00022741"/>
    </source>
</evidence>
<reference evidence="20" key="4">
    <citation type="submission" date="2021-06" db="EMBL/GenBank/DDBJ databases">
        <authorList>
            <consortium name="NCBI Pathogen Detection Project"/>
        </authorList>
    </citation>
    <scope>NUCLEOTIDE SEQUENCE</scope>
    <source>
        <strain evidence="20">HN1000</strain>
    </source>
</reference>
<dbReference type="InterPro" id="IPR015865">
    <property type="entry name" value="Riboflavin_kinase_bac/euk"/>
</dbReference>
<dbReference type="PATRIC" id="fig|1496.1373.peg.3651"/>
<evidence type="ECO:0000259" key="16">
    <source>
        <dbReference type="SMART" id="SM00904"/>
    </source>
</evidence>
<dbReference type="EC" id="2.7.7.2" evidence="15"/>
<dbReference type="CDD" id="cd02064">
    <property type="entry name" value="FAD_synthetase_N"/>
    <property type="match status" value="1"/>
</dbReference>
<keyword evidence="6 15" id="KW-0808">Transferase</keyword>
<keyword evidence="11 15" id="KW-0067">ATP-binding</keyword>
<evidence type="ECO:0000256" key="10">
    <source>
        <dbReference type="ARBA" id="ARBA00022827"/>
    </source>
</evidence>
<keyword evidence="8 15" id="KW-0547">Nucleotide-binding</keyword>
<dbReference type="SUPFAM" id="SSF82114">
    <property type="entry name" value="Riboflavin kinase-like"/>
    <property type="match status" value="1"/>
</dbReference>
<keyword evidence="9 15" id="KW-0418">Kinase</keyword>
<keyword evidence="5 15" id="KW-0288">FMN</keyword>
<comment type="similarity">
    <text evidence="15">Belongs to the ribF family.</text>
</comment>
<evidence type="ECO:0000313" key="21">
    <source>
        <dbReference type="EMBL" id="SJR81997.1"/>
    </source>
</evidence>
<evidence type="ECO:0000256" key="13">
    <source>
        <dbReference type="ARBA" id="ARBA00047880"/>
    </source>
</evidence>
<dbReference type="InterPro" id="IPR014729">
    <property type="entry name" value="Rossmann-like_a/b/a_fold"/>
</dbReference>
<keyword evidence="7 15" id="KW-0548">Nucleotidyltransferase</keyword>
<dbReference type="InterPro" id="IPR023465">
    <property type="entry name" value="Riboflavin_kinase_dom_sf"/>
</dbReference>
<dbReference type="RefSeq" id="WP_003438310.1">
    <property type="nucleotide sequence ID" value="NZ_AP031492.1"/>
</dbReference>
<dbReference type="GO" id="GO:0009231">
    <property type="term" value="P:riboflavin biosynthetic process"/>
    <property type="evidence" value="ECO:0007669"/>
    <property type="project" value="InterPro"/>
</dbReference>
<evidence type="ECO:0000313" key="23">
    <source>
        <dbReference type="Proteomes" id="UP000189137"/>
    </source>
</evidence>
<sequence>MVIIKSIKEIANIKESVITIGNFDGVHKGHQVLIGKTVEHAKKENIQSIVFTFANHPVNYFRPNSTKNIISNDDKIKLLEDLGIDIVVIIPFDEYMTKIPAKDFVDEILVKKLKAKKIVIGHDFTFARAKEGNVNLLKSLEHEFGFEVEVIKPIKINDVRVSSTYIRSLVSQGDMANVKEYLGRNYKLEGCVIHSKHLGRTIGFPTANIDLKNNMLVPKRGIYASIVHIGDETYFGATNVGYNPTVNGKTLSIETNILEFDRDIYGENIIVEFLERIRDERKFNSIDDLKNQLYNDTNYVYENYVCKNK</sequence>
<dbReference type="NCBIfam" id="NF004160">
    <property type="entry name" value="PRK05627.1-3"/>
    <property type="match status" value="1"/>
</dbReference>
<comment type="function">
    <text evidence="1">Catalyzes the phosphorylation of riboflavin to FMN followed by the adenylation of FMN to FAD.</text>
</comment>
<dbReference type="EMBL" id="DAEPXK010000044">
    <property type="protein sequence ID" value="HBH1543687.1"/>
    <property type="molecule type" value="Genomic_DNA"/>
</dbReference>
<evidence type="ECO:0000256" key="7">
    <source>
        <dbReference type="ARBA" id="ARBA00022695"/>
    </source>
</evidence>
<evidence type="ECO:0000256" key="9">
    <source>
        <dbReference type="ARBA" id="ARBA00022777"/>
    </source>
</evidence>
<dbReference type="PIRSF" id="PIRSF004491">
    <property type="entry name" value="FAD_Synth"/>
    <property type="match status" value="1"/>
</dbReference>
<dbReference type="GO" id="GO:0005524">
    <property type="term" value="F:ATP binding"/>
    <property type="evidence" value="ECO:0007669"/>
    <property type="project" value="UniProtKB-UniRule"/>
</dbReference>
<dbReference type="KEGG" id="pdf:CD630DERM_13150"/>
<gene>
    <name evidence="18" type="primary">ribC</name>
    <name evidence="21" type="synonym">ribF</name>
    <name evidence="19" type="ORF">BN1095_340041</name>
    <name evidence="18" type="ORF">BN1096_560233</name>
    <name evidence="17" type="ORF">BN1097_540237</name>
    <name evidence="20" type="ORF">KRM00_003217</name>
    <name evidence="22" type="ORF">SAMEA1402399_02289</name>
    <name evidence="21" type="ORF">SAMEA3375112_00215</name>
</gene>
<reference evidence="20" key="2">
    <citation type="journal article" date="2018" name="Genome Biol.">
        <title>SKESA: strategic k-mer extension for scrupulous assemblies.</title>
        <authorList>
            <person name="Souvorov A."/>
            <person name="Agarwala R."/>
            <person name="Lipman D.J."/>
        </authorList>
    </citation>
    <scope>NUCLEOTIDE SEQUENCE</scope>
    <source>
        <strain evidence="20">HN1000</strain>
    </source>
</reference>
<evidence type="ECO:0000256" key="14">
    <source>
        <dbReference type="ARBA" id="ARBA00049494"/>
    </source>
</evidence>
<dbReference type="NCBIfam" id="TIGR00083">
    <property type="entry name" value="ribF"/>
    <property type="match status" value="1"/>
</dbReference>
<dbReference type="UniPathway" id="UPA00277">
    <property type="reaction ID" value="UER00407"/>
</dbReference>
<evidence type="ECO:0000256" key="4">
    <source>
        <dbReference type="ARBA" id="ARBA00022630"/>
    </source>
</evidence>
<evidence type="ECO:0000256" key="3">
    <source>
        <dbReference type="ARBA" id="ARBA00005201"/>
    </source>
</evidence>
<evidence type="ECO:0000256" key="15">
    <source>
        <dbReference type="PIRNR" id="PIRNR004491"/>
    </source>
</evidence>
<evidence type="ECO:0000313" key="19">
    <source>
        <dbReference type="EMBL" id="CDT19181.1"/>
    </source>
</evidence>
<dbReference type="NCBIfam" id="NF004162">
    <property type="entry name" value="PRK05627.1-5"/>
    <property type="match status" value="1"/>
</dbReference>
<evidence type="ECO:0000313" key="22">
    <source>
        <dbReference type="EMBL" id="VFD32850.1"/>
    </source>
</evidence>
<dbReference type="InterPro" id="IPR015864">
    <property type="entry name" value="FAD_synthase"/>
</dbReference>
<dbReference type="EMBL" id="LK933005">
    <property type="protein sequence ID" value="CDT19181.1"/>
    <property type="molecule type" value="Genomic_DNA"/>
</dbReference>
<dbReference type="EMBL" id="LK932509">
    <property type="protein sequence ID" value="CDS86610.1"/>
    <property type="molecule type" value="Genomic_DNA"/>
</dbReference>
<comment type="catalytic activity">
    <reaction evidence="14 15">
        <text>FMN + ATP + H(+) = FAD + diphosphate</text>
        <dbReference type="Rhea" id="RHEA:17237"/>
        <dbReference type="ChEBI" id="CHEBI:15378"/>
        <dbReference type="ChEBI" id="CHEBI:30616"/>
        <dbReference type="ChEBI" id="CHEBI:33019"/>
        <dbReference type="ChEBI" id="CHEBI:57692"/>
        <dbReference type="ChEBI" id="CHEBI:58210"/>
        <dbReference type="EC" id="2.7.7.2"/>
    </reaction>
</comment>
<dbReference type="FunFam" id="3.40.50.620:FF:000021">
    <property type="entry name" value="Riboflavin biosynthesis protein"/>
    <property type="match status" value="1"/>
</dbReference>
<dbReference type="Proteomes" id="UP000878956">
    <property type="component" value="Unassembled WGS sequence"/>
</dbReference>
<dbReference type="UniPathway" id="UPA00276">
    <property type="reaction ID" value="UER00406"/>
</dbReference>
<dbReference type="GO" id="GO:0006747">
    <property type="term" value="P:FAD biosynthetic process"/>
    <property type="evidence" value="ECO:0007669"/>
    <property type="project" value="UniProtKB-UniRule"/>
</dbReference>
<feature type="domain" description="Riboflavin kinase" evidence="16">
    <location>
        <begin position="181"/>
        <end position="305"/>
    </location>
</feature>
<dbReference type="SUPFAM" id="SSF52374">
    <property type="entry name" value="Nucleotidylyl transferase"/>
    <property type="match status" value="1"/>
</dbReference>
<dbReference type="EMBL" id="CAADAN010000007">
    <property type="protein sequence ID" value="VFD32850.1"/>
    <property type="molecule type" value="Genomic_DNA"/>
</dbReference>
<evidence type="ECO:0000256" key="11">
    <source>
        <dbReference type="ARBA" id="ARBA00022840"/>
    </source>
</evidence>
<comment type="pathway">
    <text evidence="3 15">Cofactor biosynthesis; FMN biosynthesis; FMN from riboflavin (ATP route): step 1/1.</text>
</comment>
<dbReference type="EMBL" id="FUPS01000001">
    <property type="protein sequence ID" value="SJR81997.1"/>
    <property type="molecule type" value="Genomic_DNA"/>
</dbReference>
<proteinExistence type="inferred from homology"/>
<dbReference type="Pfam" id="PF01687">
    <property type="entry name" value="Flavokinase"/>
    <property type="match status" value="1"/>
</dbReference>
<dbReference type="Pfam" id="PF06574">
    <property type="entry name" value="FAD_syn"/>
    <property type="match status" value="1"/>
</dbReference>
<dbReference type="GO" id="GO:0008531">
    <property type="term" value="F:riboflavin kinase activity"/>
    <property type="evidence" value="ECO:0007669"/>
    <property type="project" value="UniProtKB-UniRule"/>
</dbReference>
<name>A0A031WFP5_CLODI</name>
<dbReference type="Gene3D" id="2.40.30.30">
    <property type="entry name" value="Riboflavin kinase-like"/>
    <property type="match status" value="1"/>
</dbReference>
<keyword evidence="10 15" id="KW-0274">FAD</keyword>
<dbReference type="SMART" id="SM00904">
    <property type="entry name" value="Flavokinase"/>
    <property type="match status" value="1"/>
</dbReference>
<organism evidence="18">
    <name type="scientific">Clostridioides difficile</name>
    <name type="common">Peptoclostridium difficile</name>
    <dbReference type="NCBI Taxonomy" id="1496"/>
    <lineage>
        <taxon>Bacteria</taxon>
        <taxon>Bacillati</taxon>
        <taxon>Bacillota</taxon>
        <taxon>Clostridia</taxon>
        <taxon>Peptostreptococcales</taxon>
        <taxon>Peptostreptococcaceae</taxon>
        <taxon>Clostridioides</taxon>
    </lineage>
</organism>
<evidence type="ECO:0000256" key="2">
    <source>
        <dbReference type="ARBA" id="ARBA00004726"/>
    </source>
</evidence>
<dbReference type="Proteomes" id="UP000411588">
    <property type="component" value="Unassembled WGS sequence"/>
</dbReference>
<reference evidence="18" key="1">
    <citation type="submission" date="2014-07" db="EMBL/GenBank/DDBJ databases">
        <authorList>
            <person name="Monot Marc"/>
        </authorList>
    </citation>
    <scope>NUCLEOTIDE SEQUENCE</scope>
    <source>
        <strain evidence="19">7032989</strain>
        <strain evidence="17">7032994</strain>
    </source>
</reference>
<evidence type="ECO:0000313" key="20">
    <source>
        <dbReference type="EMBL" id="HBH1543687.1"/>
    </source>
</evidence>
<dbReference type="Gene3D" id="3.40.50.620">
    <property type="entry name" value="HUPs"/>
    <property type="match status" value="1"/>
</dbReference>
<evidence type="ECO:0000256" key="6">
    <source>
        <dbReference type="ARBA" id="ARBA00022679"/>
    </source>
</evidence>
<dbReference type="EC" id="2.7.1.26" evidence="15"/>
<dbReference type="Proteomes" id="UP000189137">
    <property type="component" value="Unassembled WGS sequence"/>
</dbReference>
<evidence type="ECO:0000313" key="17">
    <source>
        <dbReference type="EMBL" id="CDS86127.1"/>
    </source>
</evidence>
<dbReference type="GeneID" id="66353716"/>
<dbReference type="EMBL" id="LK932392">
    <property type="protein sequence ID" value="CDS86127.1"/>
    <property type="molecule type" value="Genomic_DNA"/>
</dbReference>
<evidence type="ECO:0000256" key="1">
    <source>
        <dbReference type="ARBA" id="ARBA00002121"/>
    </source>
</evidence>
<accession>A0A031WFP5</accession>
<comment type="pathway">
    <text evidence="2 15">Cofactor biosynthesis; FAD biosynthesis; FAD from FMN: step 1/1.</text>
</comment>
<dbReference type="PANTHER" id="PTHR22749:SF6">
    <property type="entry name" value="RIBOFLAVIN KINASE"/>
    <property type="match status" value="1"/>
</dbReference>
<dbReference type="AlphaFoldDB" id="A0A031WFP5"/>
<dbReference type="FunFam" id="2.40.30.30:FF:000003">
    <property type="entry name" value="Riboflavin biosynthesis protein"/>
    <property type="match status" value="1"/>
</dbReference>
<protein>
    <recommendedName>
        <fullName evidence="15">Riboflavin biosynthesis protein</fullName>
    </recommendedName>
    <domain>
        <recommendedName>
            <fullName evidence="15">Riboflavin kinase</fullName>
            <ecNumber evidence="15">2.7.1.26</ecNumber>
        </recommendedName>
        <alternativeName>
            <fullName evidence="15">Flavokinase</fullName>
        </alternativeName>
    </domain>
    <domain>
        <recommendedName>
            <fullName evidence="15">FMN adenylyltransferase</fullName>
            <ecNumber evidence="15">2.7.7.2</ecNumber>
        </recommendedName>
        <alternativeName>
            <fullName evidence="15">FAD pyrophosphorylase</fullName>
        </alternativeName>
        <alternativeName>
            <fullName evidence="15">FAD synthase</fullName>
        </alternativeName>
    </domain>
</protein>
<evidence type="ECO:0000256" key="5">
    <source>
        <dbReference type="ARBA" id="ARBA00022643"/>
    </source>
</evidence>
<evidence type="ECO:0000256" key="12">
    <source>
        <dbReference type="ARBA" id="ARBA00023268"/>
    </source>
</evidence>